<reference evidence="2 3" key="1">
    <citation type="submission" date="2021-04" db="EMBL/GenBank/DDBJ databases">
        <authorList>
            <person name="Bliznina A."/>
        </authorList>
    </citation>
    <scope>NUCLEOTIDE SEQUENCE [LARGE SCALE GENOMIC DNA]</scope>
</reference>
<feature type="transmembrane region" description="Helical" evidence="1">
    <location>
        <begin position="71"/>
        <end position="92"/>
    </location>
</feature>
<protein>
    <submittedName>
        <fullName evidence="2">Oidioi.mRNA.OKI2018_I69.chr1.g626.t1.cds</fullName>
    </submittedName>
</protein>
<evidence type="ECO:0000313" key="2">
    <source>
        <dbReference type="EMBL" id="CAG5103122.1"/>
    </source>
</evidence>
<keyword evidence="1" id="KW-1133">Transmembrane helix</keyword>
<feature type="transmembrane region" description="Helical" evidence="1">
    <location>
        <begin position="135"/>
        <end position="155"/>
    </location>
</feature>
<dbReference type="EMBL" id="OU015566">
    <property type="protein sequence ID" value="CAG5103122.1"/>
    <property type="molecule type" value="Genomic_DNA"/>
</dbReference>
<keyword evidence="3" id="KW-1185">Reference proteome</keyword>
<evidence type="ECO:0000313" key="3">
    <source>
        <dbReference type="Proteomes" id="UP001158576"/>
    </source>
</evidence>
<keyword evidence="1" id="KW-0812">Transmembrane</keyword>
<keyword evidence="1" id="KW-0472">Membrane</keyword>
<feature type="transmembrane region" description="Helical" evidence="1">
    <location>
        <begin position="104"/>
        <end position="123"/>
    </location>
</feature>
<gene>
    <name evidence="2" type="ORF">OKIOD_LOCUS9391</name>
</gene>
<dbReference type="Proteomes" id="UP001158576">
    <property type="component" value="Chromosome 1"/>
</dbReference>
<proteinExistence type="predicted"/>
<accession>A0ABN7SKX5</accession>
<organism evidence="2 3">
    <name type="scientific">Oikopleura dioica</name>
    <name type="common">Tunicate</name>
    <dbReference type="NCBI Taxonomy" id="34765"/>
    <lineage>
        <taxon>Eukaryota</taxon>
        <taxon>Metazoa</taxon>
        <taxon>Chordata</taxon>
        <taxon>Tunicata</taxon>
        <taxon>Appendicularia</taxon>
        <taxon>Copelata</taxon>
        <taxon>Oikopleuridae</taxon>
        <taxon>Oikopleura</taxon>
    </lineage>
</organism>
<sequence>MRFLLFFGLTAALEEDQERDRECLDDLSALYFYEEYHCGYYKRIETCEDQNLAMAIAMECDENLIFGLSRFGVSVFFTTLSIFTILSIHWKFEPPIQNKFYKAARIISIVFLIINIICAFVAMRKTPIHERWASGVASVVFNALNILPVGVMYYIRASGNI</sequence>
<name>A0ABN7SKX5_OIKDI</name>
<evidence type="ECO:0000256" key="1">
    <source>
        <dbReference type="SAM" id="Phobius"/>
    </source>
</evidence>